<name>A0AB39CL56_9BURK</name>
<evidence type="ECO:0000313" key="9">
    <source>
        <dbReference type="EMBL" id="XDJ42711.1"/>
    </source>
</evidence>
<dbReference type="GO" id="GO:0022857">
    <property type="term" value="F:transmembrane transporter activity"/>
    <property type="evidence" value="ECO:0007669"/>
    <property type="project" value="InterPro"/>
</dbReference>
<dbReference type="NCBIfam" id="TIGR00711">
    <property type="entry name" value="efflux_EmrB"/>
    <property type="match status" value="1"/>
</dbReference>
<dbReference type="PANTHER" id="PTHR42718:SF46">
    <property type="entry name" value="BLR6921 PROTEIN"/>
    <property type="match status" value="1"/>
</dbReference>
<accession>A0AB39CL56</accession>
<dbReference type="InterPro" id="IPR036259">
    <property type="entry name" value="MFS_trans_sf"/>
</dbReference>
<keyword evidence="4 7" id="KW-0812">Transmembrane</keyword>
<sequence>MPESQPRAPAPPAVSPREIRMIPFIVGCALFMQMLDSTVVATALPAMALDFGTTVVHMNITITSYLLATAVFVPVSGWAADRFGARTVFLAAIALFTLSSIACAASGTLGQLVAARLAQGAAGAMMVPVGRIILLRRIPKAELLKAMAFLTIPALLGPVIGPPVGGFLVTYASWHWIFLINIPVGLLGLYMVRRWIARDVPDSRPRLDMAGFLLSSVAMAALMTCLEAAGHGGLGAGPTLGLLGLGLACGVLYVRHARHATYPIIDLSLLRIRTFAVSVLGGNLCRFSIGASPFLLAILLQVGFGLSAFSAGMITFTSAAGAMLMKLVATPIVRRFGFRRVLVANALIAAAFIAACALFRADTPVWAMVAVLLVGGFFRSLQFTAVNALTYADLDAAQMSRASSFAATAQQLGISLGVACAAMTLNFSMTLRGGTAPDRIDVMWGFAVIALIVAASALSFGRLPARAGHALRARD</sequence>
<dbReference type="SUPFAM" id="SSF103473">
    <property type="entry name" value="MFS general substrate transporter"/>
    <property type="match status" value="1"/>
</dbReference>
<comment type="subcellular location">
    <subcellularLocation>
        <location evidence="1">Cell membrane</location>
        <topology evidence="1">Multi-pass membrane protein</topology>
    </subcellularLocation>
</comment>
<feature type="transmembrane region" description="Helical" evidence="7">
    <location>
        <begin position="113"/>
        <end position="134"/>
    </location>
</feature>
<proteinExistence type="predicted"/>
<feature type="transmembrane region" description="Helical" evidence="7">
    <location>
        <begin position="146"/>
        <end position="168"/>
    </location>
</feature>
<feature type="transmembrane region" description="Helical" evidence="7">
    <location>
        <begin position="236"/>
        <end position="254"/>
    </location>
</feature>
<dbReference type="AlphaFoldDB" id="A0AB39CL56"/>
<dbReference type="CDD" id="cd17503">
    <property type="entry name" value="MFS_LmrB_MDR_like"/>
    <property type="match status" value="1"/>
</dbReference>
<evidence type="ECO:0000256" key="6">
    <source>
        <dbReference type="ARBA" id="ARBA00023136"/>
    </source>
</evidence>
<feature type="transmembrane region" description="Helical" evidence="7">
    <location>
        <begin position="443"/>
        <end position="465"/>
    </location>
</feature>
<feature type="transmembrane region" description="Helical" evidence="7">
    <location>
        <begin position="212"/>
        <end position="230"/>
    </location>
</feature>
<evidence type="ECO:0000256" key="5">
    <source>
        <dbReference type="ARBA" id="ARBA00022989"/>
    </source>
</evidence>
<evidence type="ECO:0000256" key="3">
    <source>
        <dbReference type="ARBA" id="ARBA00022475"/>
    </source>
</evidence>
<dbReference type="InterPro" id="IPR020846">
    <property type="entry name" value="MFS_dom"/>
</dbReference>
<feature type="transmembrane region" description="Helical" evidence="7">
    <location>
        <begin position="366"/>
        <end position="391"/>
    </location>
</feature>
<keyword evidence="6 7" id="KW-0472">Membrane</keyword>
<feature type="transmembrane region" description="Helical" evidence="7">
    <location>
        <begin position="341"/>
        <end position="360"/>
    </location>
</feature>
<reference evidence="9" key="1">
    <citation type="submission" date="2024-05" db="EMBL/GenBank/DDBJ databases">
        <authorList>
            <person name="Luo Y.-C."/>
            <person name="Nicholds J."/>
            <person name="Mortimer T."/>
            <person name="Maboni G."/>
        </authorList>
    </citation>
    <scope>NUCLEOTIDE SEQUENCE</scope>
    <source>
        <strain evidence="9">153920</strain>
    </source>
</reference>
<evidence type="ECO:0000256" key="1">
    <source>
        <dbReference type="ARBA" id="ARBA00004651"/>
    </source>
</evidence>
<dbReference type="GO" id="GO:0005886">
    <property type="term" value="C:plasma membrane"/>
    <property type="evidence" value="ECO:0007669"/>
    <property type="project" value="UniProtKB-SubCell"/>
</dbReference>
<feature type="transmembrane region" description="Helical" evidence="7">
    <location>
        <begin position="306"/>
        <end position="329"/>
    </location>
</feature>
<feature type="transmembrane region" description="Helical" evidence="7">
    <location>
        <begin position="87"/>
        <end position="107"/>
    </location>
</feature>
<dbReference type="InterPro" id="IPR004638">
    <property type="entry name" value="EmrB-like"/>
</dbReference>
<feature type="transmembrane region" description="Helical" evidence="7">
    <location>
        <begin position="174"/>
        <end position="192"/>
    </location>
</feature>
<evidence type="ECO:0000256" key="4">
    <source>
        <dbReference type="ARBA" id="ARBA00022692"/>
    </source>
</evidence>
<protein>
    <submittedName>
        <fullName evidence="9">DHA2 family efflux MFS transporter permease subunit</fullName>
    </submittedName>
</protein>
<evidence type="ECO:0000259" key="8">
    <source>
        <dbReference type="PROSITE" id="PS50850"/>
    </source>
</evidence>
<dbReference type="Pfam" id="PF07690">
    <property type="entry name" value="MFS_1"/>
    <property type="match status" value="1"/>
</dbReference>
<feature type="transmembrane region" description="Helical" evidence="7">
    <location>
        <begin position="275"/>
        <end position="300"/>
    </location>
</feature>
<organism evidence="9">
    <name type="scientific">Castellaniella ginsengisoli</name>
    <dbReference type="NCBI Taxonomy" id="546114"/>
    <lineage>
        <taxon>Bacteria</taxon>
        <taxon>Pseudomonadati</taxon>
        <taxon>Pseudomonadota</taxon>
        <taxon>Betaproteobacteria</taxon>
        <taxon>Burkholderiales</taxon>
        <taxon>Alcaligenaceae</taxon>
        <taxon>Castellaniella</taxon>
    </lineage>
</organism>
<dbReference type="RefSeq" id="WP_368643768.1">
    <property type="nucleotide sequence ID" value="NZ_CP158252.1"/>
</dbReference>
<feature type="domain" description="Major facilitator superfamily (MFS) profile" evidence="8">
    <location>
        <begin position="22"/>
        <end position="468"/>
    </location>
</feature>
<feature type="transmembrane region" description="Helical" evidence="7">
    <location>
        <begin position="412"/>
        <end position="431"/>
    </location>
</feature>
<dbReference type="Gene3D" id="1.20.1720.10">
    <property type="entry name" value="Multidrug resistance protein D"/>
    <property type="match status" value="1"/>
</dbReference>
<dbReference type="EMBL" id="CP158252">
    <property type="protein sequence ID" value="XDJ42711.1"/>
    <property type="molecule type" value="Genomic_DNA"/>
</dbReference>
<evidence type="ECO:0000256" key="7">
    <source>
        <dbReference type="SAM" id="Phobius"/>
    </source>
</evidence>
<gene>
    <name evidence="9" type="ORF">ABRY99_03790</name>
</gene>
<dbReference type="PROSITE" id="PS50850">
    <property type="entry name" value="MFS"/>
    <property type="match status" value="1"/>
</dbReference>
<feature type="transmembrane region" description="Helical" evidence="7">
    <location>
        <begin position="21"/>
        <end position="44"/>
    </location>
</feature>
<keyword evidence="2" id="KW-0813">Transport</keyword>
<keyword evidence="5 7" id="KW-1133">Transmembrane helix</keyword>
<dbReference type="Gene3D" id="1.20.1250.20">
    <property type="entry name" value="MFS general substrate transporter like domains"/>
    <property type="match status" value="1"/>
</dbReference>
<dbReference type="InterPro" id="IPR011701">
    <property type="entry name" value="MFS"/>
</dbReference>
<evidence type="ECO:0000256" key="2">
    <source>
        <dbReference type="ARBA" id="ARBA00022448"/>
    </source>
</evidence>
<dbReference type="PANTHER" id="PTHR42718">
    <property type="entry name" value="MAJOR FACILITATOR SUPERFAMILY MULTIDRUG TRANSPORTER MFSC"/>
    <property type="match status" value="1"/>
</dbReference>
<keyword evidence="3" id="KW-1003">Cell membrane</keyword>
<feature type="transmembrane region" description="Helical" evidence="7">
    <location>
        <begin position="56"/>
        <end position="75"/>
    </location>
</feature>